<dbReference type="RefSeq" id="WP_007005484.1">
    <property type="nucleotide sequence ID" value="NZ_GG770783.1"/>
</dbReference>
<evidence type="ECO:0000313" key="1">
    <source>
        <dbReference type="EMBL" id="EFH13542.1"/>
    </source>
</evidence>
<dbReference type="Gene3D" id="3.20.20.60">
    <property type="entry name" value="Phosphoenolpyruvate-binding domains"/>
    <property type="match status" value="1"/>
</dbReference>
<keyword evidence="2" id="KW-1185">Reference proteome</keyword>
<dbReference type="GO" id="GO:0003824">
    <property type="term" value="F:catalytic activity"/>
    <property type="evidence" value="ECO:0007669"/>
    <property type="project" value="InterPro"/>
</dbReference>
<dbReference type="PANTHER" id="PTHR42905:SF2">
    <property type="entry name" value="PHOSPHOENOLPYRUVATE CARBOXYLASE FAMILY PROTEIN"/>
    <property type="match status" value="1"/>
</dbReference>
<dbReference type="InterPro" id="IPR039556">
    <property type="entry name" value="ICL/PEPM"/>
</dbReference>
<evidence type="ECO:0008006" key="3">
    <source>
        <dbReference type="Google" id="ProtNLM"/>
    </source>
</evidence>
<name>D5RGM4_9PROT</name>
<protein>
    <recommendedName>
        <fullName evidence="3">Carboxyvinyl-carboxyphosphonate phosphorylmutase</fullName>
    </recommendedName>
</protein>
<comment type="caution">
    <text evidence="1">The sequence shown here is derived from an EMBL/GenBank/DDBJ whole genome shotgun (WGS) entry which is preliminary data.</text>
</comment>
<dbReference type="Pfam" id="PF13714">
    <property type="entry name" value="PEP_mutase"/>
    <property type="match status" value="1"/>
</dbReference>
<dbReference type="CDD" id="cd00377">
    <property type="entry name" value="ICL_PEPM"/>
    <property type="match status" value="1"/>
</dbReference>
<sequence>MADKRLRAALAAKQFVVAPGIHDMISARIADRMGFSALYATGYGTVASHLGVPDAGIATYSDMVSRMGRFARMSSTPVIADADTGYGGLLNVRHTVMGYEEAGITAIQLEDQEVPKKCGHTPGRRVIPAEEMALKIEVAVEARKSEDFLIIARTDARTSLGLDEAIRRGKLYRKAGADIVFIESPETEDEMKRIGQEIDAPLLANNVDGGGRTPILSAETLAAIGYDIAIYPALGFLTVAAALERSYAHLREHGVTHGLGEEVIYDFARMNELMGFPEVWEFDRRWARPEARAAE</sequence>
<dbReference type="InterPro" id="IPR040442">
    <property type="entry name" value="Pyrv_kinase-like_dom_sf"/>
</dbReference>
<evidence type="ECO:0000313" key="2">
    <source>
        <dbReference type="Proteomes" id="UP000005324"/>
    </source>
</evidence>
<organism evidence="1 2">
    <name type="scientific">Pseudoroseomonas cervicalis ATCC 49957</name>
    <dbReference type="NCBI Taxonomy" id="525371"/>
    <lineage>
        <taxon>Bacteria</taxon>
        <taxon>Pseudomonadati</taxon>
        <taxon>Pseudomonadota</taxon>
        <taxon>Alphaproteobacteria</taxon>
        <taxon>Acetobacterales</taxon>
        <taxon>Roseomonadaceae</taxon>
        <taxon>Roseomonas</taxon>
    </lineage>
</organism>
<dbReference type="InterPro" id="IPR015813">
    <property type="entry name" value="Pyrv/PenolPyrv_kinase-like_dom"/>
</dbReference>
<dbReference type="HOGENOM" id="CLU_027389_3_2_5"/>
<dbReference type="EMBL" id="ADVL01000053">
    <property type="protein sequence ID" value="EFH13542.1"/>
    <property type="molecule type" value="Genomic_DNA"/>
</dbReference>
<accession>D5RGM4</accession>
<dbReference type="PANTHER" id="PTHR42905">
    <property type="entry name" value="PHOSPHOENOLPYRUVATE CARBOXYLASE"/>
    <property type="match status" value="1"/>
</dbReference>
<dbReference type="SUPFAM" id="SSF51621">
    <property type="entry name" value="Phosphoenolpyruvate/pyruvate domain"/>
    <property type="match status" value="1"/>
</dbReference>
<gene>
    <name evidence="1" type="ORF">HMPREF0731_0233</name>
</gene>
<reference evidence="1 2" key="1">
    <citation type="submission" date="2010-04" db="EMBL/GenBank/DDBJ databases">
        <authorList>
            <person name="Qin X."/>
            <person name="Bachman B."/>
            <person name="Battles P."/>
            <person name="Bell A."/>
            <person name="Bess C."/>
            <person name="Bickham C."/>
            <person name="Chaboub L."/>
            <person name="Chen D."/>
            <person name="Coyle M."/>
            <person name="Deiros D.R."/>
            <person name="Dinh H."/>
            <person name="Forbes L."/>
            <person name="Fowler G."/>
            <person name="Francisco L."/>
            <person name="Fu Q."/>
            <person name="Gubbala S."/>
            <person name="Hale W."/>
            <person name="Han Y."/>
            <person name="Hemphill L."/>
            <person name="Highlander S.K."/>
            <person name="Hirani K."/>
            <person name="Hogues M."/>
            <person name="Jackson L."/>
            <person name="Jakkamsetti A."/>
            <person name="Javaid M."/>
            <person name="Jiang H."/>
            <person name="Korchina V."/>
            <person name="Kovar C."/>
            <person name="Lara F."/>
            <person name="Lee S."/>
            <person name="Mata R."/>
            <person name="Mathew T."/>
            <person name="Moen C."/>
            <person name="Morales K."/>
            <person name="Munidasa M."/>
            <person name="Nazareth L."/>
            <person name="Ngo R."/>
            <person name="Nguyen L."/>
            <person name="Okwuonu G."/>
            <person name="Ongeri F."/>
            <person name="Patil S."/>
            <person name="Petrosino J."/>
            <person name="Pham C."/>
            <person name="Pham P."/>
            <person name="Pu L.-L."/>
            <person name="Puazo M."/>
            <person name="Raj R."/>
            <person name="Reid J."/>
            <person name="Rouhana J."/>
            <person name="Saada N."/>
            <person name="Shang Y."/>
            <person name="Simmons D."/>
            <person name="Thornton R."/>
            <person name="Warren J."/>
            <person name="Weissenberger G."/>
            <person name="Zhang J."/>
            <person name="Zhang L."/>
            <person name="Zhou C."/>
            <person name="Zhu D."/>
            <person name="Muzny D."/>
            <person name="Worley K."/>
            <person name="Gibbs R."/>
        </authorList>
    </citation>
    <scope>NUCLEOTIDE SEQUENCE [LARGE SCALE GENOMIC DNA]</scope>
    <source>
        <strain evidence="1 2">ATCC 49957</strain>
    </source>
</reference>
<dbReference type="Proteomes" id="UP000005324">
    <property type="component" value="Unassembled WGS sequence"/>
</dbReference>
<proteinExistence type="predicted"/>
<dbReference type="OrthoDB" id="9771433at2"/>
<dbReference type="AlphaFoldDB" id="D5RGM4"/>